<feature type="compositionally biased region" description="Basic and acidic residues" evidence="5">
    <location>
        <begin position="424"/>
        <end position="434"/>
    </location>
</feature>
<dbReference type="Gene3D" id="2.10.110.10">
    <property type="entry name" value="Cysteine Rich Protein"/>
    <property type="match status" value="1"/>
</dbReference>
<dbReference type="PROSITE" id="PS50023">
    <property type="entry name" value="LIM_DOMAIN_2"/>
    <property type="match status" value="1"/>
</dbReference>
<dbReference type="RefSeq" id="XP_022302422.1">
    <property type="nucleotide sequence ID" value="XM_022446714.1"/>
</dbReference>
<dbReference type="SMART" id="SM00132">
    <property type="entry name" value="LIM"/>
    <property type="match status" value="1"/>
</dbReference>
<dbReference type="OrthoDB" id="6129702at2759"/>
<dbReference type="Pfam" id="PF00412">
    <property type="entry name" value="LIM"/>
    <property type="match status" value="1"/>
</dbReference>
<name>A0A8B8BGD0_CRAVI</name>
<dbReference type="GeneID" id="111110288"/>
<dbReference type="GO" id="GO:0046872">
    <property type="term" value="F:metal ion binding"/>
    <property type="evidence" value="ECO:0007669"/>
    <property type="project" value="UniProtKB-KW"/>
</dbReference>
<dbReference type="InterPro" id="IPR001781">
    <property type="entry name" value="Znf_LIM"/>
</dbReference>
<feature type="region of interest" description="Disordered" evidence="5">
    <location>
        <begin position="185"/>
        <end position="277"/>
    </location>
</feature>
<evidence type="ECO:0000256" key="2">
    <source>
        <dbReference type="ARBA" id="ARBA00022833"/>
    </source>
</evidence>
<evidence type="ECO:0000256" key="4">
    <source>
        <dbReference type="PROSITE-ProRule" id="PRU00125"/>
    </source>
</evidence>
<sequence length="467" mass="50841">MDPNYNYNQGMNPVDPYNALSSSQNMQGTNIWTGNYPNFQQMQQLNAQIGAMNLNNAGTNYLDAYMSMAQNGAGTGTAAQGPFVIASVQPSPPVTSFNGGPRFNMQPLPTNMPTNLPNYPNGQIPISPPANQVPPALKVMSPEEFALWTLQNNIARGNMAPENVMNNMHSIPKGTVPVPITVTGVAQSQSSPGSTSASYSSGSGPQTPSTPRTGRVSEGSQSIGKPLHVQLNETGSTSSSSMPGSPSSISGHSLPETSTSGPLSPESDTVFLNGEWKPSGNIPIRSHSLKYQVKYPKDKCYKCMKKLYPMDRTGPVKDAMYHKGCFTCKVCGTLLNMKNYYLNKNDTFDHNIYCKSHQPEGTVKGTGADSVLIKGAMSVPKLDKVNEQIRGDQHYHMDANAVEIAHARTVPVPDLQMANKVKEKAWTKKERKSESVPPPDVVRYKDPVPEYDPEGYERYVVENNPDY</sequence>
<proteinExistence type="predicted"/>
<gene>
    <name evidence="8" type="primary">LOC111110288</name>
</gene>
<accession>A0A8B8BGD0</accession>
<evidence type="ECO:0000256" key="5">
    <source>
        <dbReference type="SAM" id="MobiDB-lite"/>
    </source>
</evidence>
<protein>
    <submittedName>
        <fullName evidence="8">LIM domain-containing protein 1-like</fullName>
    </submittedName>
</protein>
<evidence type="ECO:0000259" key="6">
    <source>
        <dbReference type="PROSITE" id="PS50023"/>
    </source>
</evidence>
<keyword evidence="3 4" id="KW-0440">LIM domain</keyword>
<evidence type="ECO:0000313" key="7">
    <source>
        <dbReference type="Proteomes" id="UP000694844"/>
    </source>
</evidence>
<feature type="region of interest" description="Disordered" evidence="5">
    <location>
        <begin position="424"/>
        <end position="454"/>
    </location>
</feature>
<feature type="compositionally biased region" description="Low complexity" evidence="5">
    <location>
        <begin position="235"/>
        <end position="255"/>
    </location>
</feature>
<organism evidence="7 8">
    <name type="scientific">Crassostrea virginica</name>
    <name type="common">Eastern oyster</name>
    <dbReference type="NCBI Taxonomy" id="6565"/>
    <lineage>
        <taxon>Eukaryota</taxon>
        <taxon>Metazoa</taxon>
        <taxon>Spiralia</taxon>
        <taxon>Lophotrochozoa</taxon>
        <taxon>Mollusca</taxon>
        <taxon>Bivalvia</taxon>
        <taxon>Autobranchia</taxon>
        <taxon>Pteriomorphia</taxon>
        <taxon>Ostreida</taxon>
        <taxon>Ostreoidea</taxon>
        <taxon>Ostreidae</taxon>
        <taxon>Crassostrea</taxon>
    </lineage>
</organism>
<keyword evidence="7" id="KW-1185">Reference proteome</keyword>
<reference evidence="8" key="1">
    <citation type="submission" date="2025-08" db="UniProtKB">
        <authorList>
            <consortium name="RefSeq"/>
        </authorList>
    </citation>
    <scope>IDENTIFICATION</scope>
    <source>
        <tissue evidence="8">Whole sample</tissue>
    </source>
</reference>
<keyword evidence="2 4" id="KW-0862">Zinc</keyword>
<dbReference type="AlphaFoldDB" id="A0A8B8BGD0"/>
<evidence type="ECO:0000256" key="1">
    <source>
        <dbReference type="ARBA" id="ARBA00022723"/>
    </source>
</evidence>
<dbReference type="KEGG" id="cvn:111110288"/>
<evidence type="ECO:0000313" key="8">
    <source>
        <dbReference type="RefSeq" id="XP_022302422.1"/>
    </source>
</evidence>
<keyword evidence="1 4" id="KW-0479">Metal-binding</keyword>
<feature type="compositionally biased region" description="Low complexity" evidence="5">
    <location>
        <begin position="185"/>
        <end position="214"/>
    </location>
</feature>
<dbReference type="PROSITE" id="PS00478">
    <property type="entry name" value="LIM_DOMAIN_1"/>
    <property type="match status" value="1"/>
</dbReference>
<feature type="domain" description="LIM zinc-binding" evidence="6">
    <location>
        <begin position="298"/>
        <end position="364"/>
    </location>
</feature>
<evidence type="ECO:0000256" key="3">
    <source>
        <dbReference type="ARBA" id="ARBA00023038"/>
    </source>
</evidence>
<dbReference type="Proteomes" id="UP000694844">
    <property type="component" value="Chromosome 8"/>
</dbReference>